<dbReference type="Pfam" id="PF09694">
    <property type="entry name" value="Gcw_chp"/>
    <property type="match status" value="1"/>
</dbReference>
<feature type="chain" id="PRO_5030925413" description="DUF3034 family protein" evidence="1">
    <location>
        <begin position="25"/>
        <end position="294"/>
    </location>
</feature>
<proteinExistence type="predicted"/>
<name>A0A7W5BFX9_9BURK</name>
<dbReference type="Proteomes" id="UP000541535">
    <property type="component" value="Unassembled WGS sequence"/>
</dbReference>
<feature type="signal peptide" evidence="1">
    <location>
        <begin position="1"/>
        <end position="24"/>
    </location>
</feature>
<keyword evidence="1" id="KW-0732">Signal</keyword>
<keyword evidence="3" id="KW-1185">Reference proteome</keyword>
<sequence>MRHTSTAVLAAMASLALFSPTSHAAEREVASYALDTDVTVFTDLRTRGLSDSLMRPAAKLGLQLAHESGLVAIVEVVNVSKKQFLNGRGIDVTIGGGYRFGDPEAWHFGVGLAAELFPGARFEAPHGFDMADFTPTGVRSTSYNSRFALFEFGYGNVEGRLLDVISKTYRGADTGGVCGSLLQFSADPTPAFECYARGDHNSRGSLLFDLTYKTDIAPATTLTLHAGRQRVANFSEANFNDYRVGLTRKQWGFEWNADWVMTRNKVRELYLAIDGNKVRATDKDKLMLSVTRRF</sequence>
<dbReference type="AlphaFoldDB" id="A0A7W5BFX9"/>
<accession>A0A7W5BFX9</accession>
<dbReference type="InterPro" id="IPR010239">
    <property type="entry name" value="CHP02001"/>
</dbReference>
<evidence type="ECO:0000313" key="3">
    <source>
        <dbReference type="Proteomes" id="UP000541535"/>
    </source>
</evidence>
<dbReference type="EMBL" id="JACHXD010000030">
    <property type="protein sequence ID" value="MBB3122414.1"/>
    <property type="molecule type" value="Genomic_DNA"/>
</dbReference>
<organism evidence="2 3">
    <name type="scientific">Pseudoduganella violacea</name>
    <dbReference type="NCBI Taxonomy" id="1715466"/>
    <lineage>
        <taxon>Bacteria</taxon>
        <taxon>Pseudomonadati</taxon>
        <taxon>Pseudomonadota</taxon>
        <taxon>Betaproteobacteria</taxon>
        <taxon>Burkholderiales</taxon>
        <taxon>Oxalobacteraceae</taxon>
        <taxon>Telluria group</taxon>
        <taxon>Pseudoduganella</taxon>
    </lineage>
</organism>
<comment type="caution">
    <text evidence="2">The sequence shown here is derived from an EMBL/GenBank/DDBJ whole genome shotgun (WGS) entry which is preliminary data.</text>
</comment>
<evidence type="ECO:0000313" key="2">
    <source>
        <dbReference type="EMBL" id="MBB3122414.1"/>
    </source>
</evidence>
<gene>
    <name evidence="2" type="ORF">FHS03_005515</name>
</gene>
<evidence type="ECO:0008006" key="4">
    <source>
        <dbReference type="Google" id="ProtNLM"/>
    </source>
</evidence>
<dbReference type="RefSeq" id="WP_183444069.1">
    <property type="nucleotide sequence ID" value="NZ_JACHXD010000030.1"/>
</dbReference>
<protein>
    <recommendedName>
        <fullName evidence="4">DUF3034 family protein</fullName>
    </recommendedName>
</protein>
<evidence type="ECO:0000256" key="1">
    <source>
        <dbReference type="SAM" id="SignalP"/>
    </source>
</evidence>
<reference evidence="2 3" key="1">
    <citation type="submission" date="2020-08" db="EMBL/GenBank/DDBJ databases">
        <title>Genomic Encyclopedia of Type Strains, Phase III (KMG-III): the genomes of soil and plant-associated and newly described type strains.</title>
        <authorList>
            <person name="Whitman W."/>
        </authorList>
    </citation>
    <scope>NUCLEOTIDE SEQUENCE [LARGE SCALE GENOMIC DNA]</scope>
    <source>
        <strain evidence="2 3">CECT 8897</strain>
    </source>
</reference>